<evidence type="ECO:0000259" key="2">
    <source>
        <dbReference type="Pfam" id="PF04542"/>
    </source>
</evidence>
<sequence length="289" mass="33043">MRELFDSYRPLLFSIAYRMLGTIVDAEDIVQDTYVTASKTNLDHIENIKAYLCKMTTNRCLDVIKSARKKREVYVGPWLPEPLVMDNTHKDLAEQIIGKEYLSTAYLYMMEKLTPIERTIFILREALSLDYKEIAEITEKTDANCRKIFSRTKQKINIDQNETHFTYEENEHIVTNFLKALSTENTQMLTQLLSEDVILYSDGGGKAIAATNPIPTRSKVMIFLLGIAKKGPKDAEVKLSNINGQPGIIIYENKVPVSVTTYRIENNKVKEIYIIRNPDKLTNVSYGLG</sequence>
<dbReference type="NCBIfam" id="NF007214">
    <property type="entry name" value="PRK09636.1"/>
    <property type="match status" value="1"/>
</dbReference>
<dbReference type="InterPro" id="IPR013324">
    <property type="entry name" value="RNA_pol_sigma_r3/r4-like"/>
</dbReference>
<comment type="caution">
    <text evidence="4">The sequence shown here is derived from an EMBL/GenBank/DDBJ whole genome shotgun (WGS) entry which is preliminary data.</text>
</comment>
<dbReference type="EMBL" id="JAVAMP010000004">
    <property type="protein sequence ID" value="MDP5274769.1"/>
    <property type="molecule type" value="Genomic_DNA"/>
</dbReference>
<protein>
    <submittedName>
        <fullName evidence="4">RNA polymerase sigma-70 factor</fullName>
    </submittedName>
</protein>
<dbReference type="RefSeq" id="WP_305992073.1">
    <property type="nucleotide sequence ID" value="NZ_JAVAMP010000004.1"/>
</dbReference>
<dbReference type="InterPro" id="IPR014284">
    <property type="entry name" value="RNA_pol_sigma-70_dom"/>
</dbReference>
<evidence type="ECO:0000313" key="4">
    <source>
        <dbReference type="EMBL" id="MDP5274769.1"/>
    </source>
</evidence>
<dbReference type="PANTHER" id="PTHR30173:SF36">
    <property type="entry name" value="ECF RNA POLYMERASE SIGMA FACTOR SIGJ"/>
    <property type="match status" value="1"/>
</dbReference>
<dbReference type="PANTHER" id="PTHR30173">
    <property type="entry name" value="SIGMA 19 FACTOR"/>
    <property type="match status" value="1"/>
</dbReference>
<gene>
    <name evidence="4" type="ORF">Q5Y73_11670</name>
</gene>
<comment type="subunit">
    <text evidence="1">Interacts transiently with the RNA polymerase catalytic core formed by RpoA, RpoB, RpoC and RpoZ (2 alpha, 1 beta, 1 beta' and 1 omega subunit) to form the RNA polymerase holoenzyme that can initiate transcription.</text>
</comment>
<dbReference type="InterPro" id="IPR014303">
    <property type="entry name" value="RNA_pol_sigma-70_ECF"/>
</dbReference>
<dbReference type="InterPro" id="IPR007627">
    <property type="entry name" value="RNA_pol_sigma70_r2"/>
</dbReference>
<dbReference type="NCBIfam" id="TIGR02937">
    <property type="entry name" value="sigma70-ECF"/>
    <property type="match status" value="1"/>
</dbReference>
<dbReference type="Pfam" id="PF04542">
    <property type="entry name" value="Sigma70_r2"/>
    <property type="match status" value="1"/>
</dbReference>
<accession>A0ABT9J188</accession>
<organism evidence="4 5">
    <name type="scientific">Chengkuizengella axinellae</name>
    <dbReference type="NCBI Taxonomy" id="3064388"/>
    <lineage>
        <taxon>Bacteria</taxon>
        <taxon>Bacillati</taxon>
        <taxon>Bacillota</taxon>
        <taxon>Bacilli</taxon>
        <taxon>Bacillales</taxon>
        <taxon>Paenibacillaceae</taxon>
        <taxon>Chengkuizengella</taxon>
    </lineage>
</organism>
<evidence type="ECO:0000259" key="3">
    <source>
        <dbReference type="Pfam" id="PF08281"/>
    </source>
</evidence>
<keyword evidence="5" id="KW-1185">Reference proteome</keyword>
<dbReference type="Gene3D" id="1.10.1740.10">
    <property type="match status" value="1"/>
</dbReference>
<evidence type="ECO:0000313" key="5">
    <source>
        <dbReference type="Proteomes" id="UP001231941"/>
    </source>
</evidence>
<dbReference type="SUPFAM" id="SSF88659">
    <property type="entry name" value="Sigma3 and sigma4 domains of RNA polymerase sigma factors"/>
    <property type="match status" value="1"/>
</dbReference>
<dbReference type="Pfam" id="PF08281">
    <property type="entry name" value="Sigma70_r4_2"/>
    <property type="match status" value="1"/>
</dbReference>
<dbReference type="Gene3D" id="1.10.10.10">
    <property type="entry name" value="Winged helix-like DNA-binding domain superfamily/Winged helix DNA-binding domain"/>
    <property type="match status" value="1"/>
</dbReference>
<dbReference type="InterPro" id="IPR036388">
    <property type="entry name" value="WH-like_DNA-bd_sf"/>
</dbReference>
<dbReference type="Proteomes" id="UP001231941">
    <property type="component" value="Unassembled WGS sequence"/>
</dbReference>
<dbReference type="InterPro" id="IPR032710">
    <property type="entry name" value="NTF2-like_dom_sf"/>
</dbReference>
<dbReference type="SUPFAM" id="SSF88946">
    <property type="entry name" value="Sigma2 domain of RNA polymerase sigma factors"/>
    <property type="match status" value="1"/>
</dbReference>
<dbReference type="InterPro" id="IPR013325">
    <property type="entry name" value="RNA_pol_sigma_r2"/>
</dbReference>
<feature type="domain" description="RNA polymerase sigma factor 70 region 4 type 2" evidence="3">
    <location>
        <begin position="106"/>
        <end position="156"/>
    </location>
</feature>
<feature type="domain" description="RNA polymerase sigma-70 region 2" evidence="2">
    <location>
        <begin position="4"/>
        <end position="69"/>
    </location>
</feature>
<proteinExistence type="predicted"/>
<dbReference type="InterPro" id="IPR013249">
    <property type="entry name" value="RNA_pol_sigma70_r4_t2"/>
</dbReference>
<dbReference type="InterPro" id="IPR052704">
    <property type="entry name" value="ECF_Sigma-70_Domain"/>
</dbReference>
<dbReference type="SUPFAM" id="SSF54427">
    <property type="entry name" value="NTF2-like"/>
    <property type="match status" value="1"/>
</dbReference>
<name>A0ABT9J188_9BACL</name>
<reference evidence="4 5" key="1">
    <citation type="submission" date="2023-08" db="EMBL/GenBank/DDBJ databases">
        <authorList>
            <person name="Park J.-S."/>
        </authorList>
    </citation>
    <scope>NUCLEOTIDE SEQUENCE [LARGE SCALE GENOMIC DNA]</scope>
    <source>
        <strain evidence="4 5">2205SS18-9</strain>
    </source>
</reference>
<evidence type="ECO:0000256" key="1">
    <source>
        <dbReference type="ARBA" id="ARBA00011344"/>
    </source>
</evidence>
<dbReference type="NCBIfam" id="TIGR02957">
    <property type="entry name" value="SigX4"/>
    <property type="match status" value="1"/>
</dbReference>